<sequence length="131" mass="14639">MQDSVTILLVCTHRLLPARRCRAPVEQADLAVRVFSQGIVQLELRHPDKPAAAAVPLVKASYHMTANAWLGYDSKLLKDGDRVNALRLRTNLYPTTSLTNRARIRHLDHVEDSARNRKLPFIASESASPCT</sequence>
<keyword evidence="2" id="KW-1185">Reference proteome</keyword>
<dbReference type="EMBL" id="CM023474">
    <property type="protein sequence ID" value="KAH7948772.1"/>
    <property type="molecule type" value="Genomic_DNA"/>
</dbReference>
<reference evidence="1" key="1">
    <citation type="submission" date="2020-05" db="EMBL/GenBank/DDBJ databases">
        <title>Large-scale comparative analyses of tick genomes elucidate their genetic diversity and vector capacities.</title>
        <authorList>
            <person name="Jia N."/>
            <person name="Wang J."/>
            <person name="Shi W."/>
            <person name="Du L."/>
            <person name="Sun Y."/>
            <person name="Zhan W."/>
            <person name="Jiang J."/>
            <person name="Wang Q."/>
            <person name="Zhang B."/>
            <person name="Ji P."/>
            <person name="Sakyi L.B."/>
            <person name="Cui X."/>
            <person name="Yuan T."/>
            <person name="Jiang B."/>
            <person name="Yang W."/>
            <person name="Lam T.T.-Y."/>
            <person name="Chang Q."/>
            <person name="Ding S."/>
            <person name="Wang X."/>
            <person name="Zhu J."/>
            <person name="Ruan X."/>
            <person name="Zhao L."/>
            <person name="Wei J."/>
            <person name="Que T."/>
            <person name="Du C."/>
            <person name="Cheng J."/>
            <person name="Dai P."/>
            <person name="Han X."/>
            <person name="Huang E."/>
            <person name="Gao Y."/>
            <person name="Liu J."/>
            <person name="Shao H."/>
            <person name="Ye R."/>
            <person name="Li L."/>
            <person name="Wei W."/>
            <person name="Wang X."/>
            <person name="Wang C."/>
            <person name="Yang T."/>
            <person name="Huo Q."/>
            <person name="Li W."/>
            <person name="Guo W."/>
            <person name="Chen H."/>
            <person name="Zhou L."/>
            <person name="Ni X."/>
            <person name="Tian J."/>
            <person name="Zhou Y."/>
            <person name="Sheng Y."/>
            <person name="Liu T."/>
            <person name="Pan Y."/>
            <person name="Xia L."/>
            <person name="Li J."/>
            <person name="Zhao F."/>
            <person name="Cao W."/>
        </authorList>
    </citation>
    <scope>NUCLEOTIDE SEQUENCE</scope>
    <source>
        <strain evidence="1">Dsil-2018</strain>
    </source>
</reference>
<evidence type="ECO:0000313" key="1">
    <source>
        <dbReference type="EMBL" id="KAH7948772.1"/>
    </source>
</evidence>
<organism evidence="1 2">
    <name type="scientific">Dermacentor silvarum</name>
    <name type="common">Tick</name>
    <dbReference type="NCBI Taxonomy" id="543639"/>
    <lineage>
        <taxon>Eukaryota</taxon>
        <taxon>Metazoa</taxon>
        <taxon>Ecdysozoa</taxon>
        <taxon>Arthropoda</taxon>
        <taxon>Chelicerata</taxon>
        <taxon>Arachnida</taxon>
        <taxon>Acari</taxon>
        <taxon>Parasitiformes</taxon>
        <taxon>Ixodida</taxon>
        <taxon>Ixodoidea</taxon>
        <taxon>Ixodidae</taxon>
        <taxon>Rhipicephalinae</taxon>
        <taxon>Dermacentor</taxon>
    </lineage>
</organism>
<accession>A0ACB8CP19</accession>
<protein>
    <submittedName>
        <fullName evidence="1">Uncharacterized protein</fullName>
    </submittedName>
</protein>
<dbReference type="Proteomes" id="UP000821865">
    <property type="component" value="Chromosome 5"/>
</dbReference>
<comment type="caution">
    <text evidence="1">The sequence shown here is derived from an EMBL/GenBank/DDBJ whole genome shotgun (WGS) entry which is preliminary data.</text>
</comment>
<proteinExistence type="predicted"/>
<name>A0ACB8CP19_DERSI</name>
<evidence type="ECO:0000313" key="2">
    <source>
        <dbReference type="Proteomes" id="UP000821865"/>
    </source>
</evidence>
<gene>
    <name evidence="1" type="ORF">HPB49_002142</name>
</gene>